<evidence type="ECO:0000313" key="3">
    <source>
        <dbReference type="Proteomes" id="UP001590951"/>
    </source>
</evidence>
<keyword evidence="3" id="KW-1185">Reference proteome</keyword>
<name>A0ABR4BK20_9LECA</name>
<feature type="compositionally biased region" description="Basic and acidic residues" evidence="1">
    <location>
        <begin position="200"/>
        <end position="220"/>
    </location>
</feature>
<gene>
    <name evidence="2" type="ORF">ABVK25_002234</name>
</gene>
<feature type="compositionally biased region" description="Low complexity" evidence="1">
    <location>
        <begin position="233"/>
        <end position="247"/>
    </location>
</feature>
<feature type="region of interest" description="Disordered" evidence="1">
    <location>
        <begin position="142"/>
        <end position="276"/>
    </location>
</feature>
<dbReference type="Proteomes" id="UP001590951">
    <property type="component" value="Unassembled WGS sequence"/>
</dbReference>
<reference evidence="2 3" key="1">
    <citation type="submission" date="2024-09" db="EMBL/GenBank/DDBJ databases">
        <title>Rethinking Asexuality: The Enigmatic Case of Functional Sexual Genes in Lepraria (Stereocaulaceae).</title>
        <authorList>
            <person name="Doellman M."/>
            <person name="Sun Y."/>
            <person name="Barcenas-Pena A."/>
            <person name="Lumbsch H.T."/>
            <person name="Grewe F."/>
        </authorList>
    </citation>
    <scope>NUCLEOTIDE SEQUENCE [LARGE SCALE GENOMIC DNA]</scope>
    <source>
        <strain evidence="2 3">Grewe 0041</strain>
    </source>
</reference>
<comment type="caution">
    <text evidence="2">The sequence shown here is derived from an EMBL/GenBank/DDBJ whole genome shotgun (WGS) entry which is preliminary data.</text>
</comment>
<feature type="compositionally biased region" description="Basic and acidic residues" evidence="1">
    <location>
        <begin position="248"/>
        <end position="266"/>
    </location>
</feature>
<sequence length="686" mass="77229">MVLPGWNVSEPIDLAFKLYKVIESLKSAPEEAKAFVSKINNFRRSLNELQKTIENDIATRSSAQDLDHLRETIEECQDCVKRCEEFGERFGNITKDGAASLKGAREATLFVWQDKKVARLRKEIDDQMNSIGLSLMIKTFTDSRSRRGSESPAIAGLNSPRRTETYASLPPYSPPQRNWEQEEDVQPRAKTPADILGMKVEYEGEKSDTKLKSEKSRALLESDDIGPSKIFASPQSSPSSLRPIRSSSDLDKAGALRPLESRRNTETEVASPPDALGIFNNYSTSPSLSRIFTSPSGLSIAPSRRPSLGEPTSPIMRQDSFFSLDSALLEVTMSNLSGVKISYYKSKSRISYPVTSIESFRDNQTGRRFIVITPPLSSKIKLYLFPPSERLIPHSEHPEAYGSTSKYRVKFIEPYLLSSRRLSAPRKPSDGALNMMTPLTVASSETSGSSYPSLGSPTLASKDSSLKNESQHQEYDFEIEDDYRIFQELLMGPDTKLNLQVPIQLITSKRYEESKPSKQSELQYLRLWQCGRQQYLMFFANLSSAKYKEYKMEYFRPVDAKSKTLVKLDVHMPGTIRRGSKSKSPMIISEQPPETGLIRGTDFEDLKGLDCLSIEFSHAEDKIAFLHKARFHSLAEDHITIAPLPSSRVLRRLEQVAEDIEYACGIFGMWKVVKLLPGMTQSISRL</sequence>
<accession>A0ABR4BK20</accession>
<evidence type="ECO:0000256" key="1">
    <source>
        <dbReference type="SAM" id="MobiDB-lite"/>
    </source>
</evidence>
<feature type="region of interest" description="Disordered" evidence="1">
    <location>
        <begin position="444"/>
        <end position="467"/>
    </location>
</feature>
<evidence type="ECO:0000313" key="2">
    <source>
        <dbReference type="EMBL" id="KAL2057181.1"/>
    </source>
</evidence>
<dbReference type="EMBL" id="JBHFEH010000005">
    <property type="protein sequence ID" value="KAL2057181.1"/>
    <property type="molecule type" value="Genomic_DNA"/>
</dbReference>
<organism evidence="2 3">
    <name type="scientific">Lepraria finkii</name>
    <dbReference type="NCBI Taxonomy" id="1340010"/>
    <lineage>
        <taxon>Eukaryota</taxon>
        <taxon>Fungi</taxon>
        <taxon>Dikarya</taxon>
        <taxon>Ascomycota</taxon>
        <taxon>Pezizomycotina</taxon>
        <taxon>Lecanoromycetes</taxon>
        <taxon>OSLEUM clade</taxon>
        <taxon>Lecanoromycetidae</taxon>
        <taxon>Lecanorales</taxon>
        <taxon>Lecanorineae</taxon>
        <taxon>Stereocaulaceae</taxon>
        <taxon>Lepraria</taxon>
    </lineage>
</organism>
<proteinExistence type="predicted"/>
<protein>
    <recommendedName>
        <fullName evidence="4">Fungal N-terminal domain-containing protein</fullName>
    </recommendedName>
</protein>
<evidence type="ECO:0008006" key="4">
    <source>
        <dbReference type="Google" id="ProtNLM"/>
    </source>
</evidence>
<feature type="compositionally biased region" description="Polar residues" evidence="1">
    <location>
        <begin position="444"/>
        <end position="463"/>
    </location>
</feature>